<reference evidence="1 2" key="1">
    <citation type="submission" date="2007-04" db="EMBL/GenBank/DDBJ databases">
        <authorList>
            <person name="Fulton L."/>
            <person name="Clifton S."/>
            <person name="Fulton B."/>
            <person name="Xu J."/>
            <person name="Minx P."/>
            <person name="Pepin K.H."/>
            <person name="Johnson M."/>
            <person name="Thiruvilangam P."/>
            <person name="Bhonagiri V."/>
            <person name="Nash W.E."/>
            <person name="Mardis E.R."/>
            <person name="Wilson R.K."/>
        </authorList>
    </citation>
    <scope>NUCLEOTIDE SEQUENCE [LARGE SCALE GENOMIC DNA]</scope>
    <source>
        <strain evidence="1 2">ATCC 29149</strain>
    </source>
</reference>
<dbReference type="Proteomes" id="UP000004410">
    <property type="component" value="Unassembled WGS sequence"/>
</dbReference>
<evidence type="ECO:0000313" key="1">
    <source>
        <dbReference type="EMBL" id="EDN77542.1"/>
    </source>
</evidence>
<reference evidence="1 2" key="2">
    <citation type="submission" date="2007-06" db="EMBL/GenBank/DDBJ databases">
        <title>Draft genome sequence of Ruminococcus gnavus (ATCC 29149).</title>
        <authorList>
            <person name="Sudarsanam P."/>
            <person name="Ley R."/>
            <person name="Guruge J."/>
            <person name="Turnbaugh P.J."/>
            <person name="Mahowald M."/>
            <person name="Liep D."/>
            <person name="Gordon J."/>
        </authorList>
    </citation>
    <scope>NUCLEOTIDE SEQUENCE [LARGE SCALE GENOMIC DNA]</scope>
    <source>
        <strain evidence="1 2">ATCC 29149</strain>
    </source>
</reference>
<dbReference type="EMBL" id="AAYG02000016">
    <property type="protein sequence ID" value="EDN77542.1"/>
    <property type="molecule type" value="Genomic_DNA"/>
</dbReference>
<protein>
    <submittedName>
        <fullName evidence="1">Uncharacterized protein</fullName>
    </submittedName>
</protein>
<sequence>MIIVFIFSLHVFVFLFTIPYFLSGELLYFANSFISASVLANRPTAFSIFPPCL</sequence>
<dbReference type="AlphaFoldDB" id="A7B3L5"/>
<comment type="caution">
    <text evidence="1">The sequence shown here is derived from an EMBL/GenBank/DDBJ whole genome shotgun (WGS) entry which is preliminary data.</text>
</comment>
<gene>
    <name evidence="1" type="ORF">RUMGNA_02146</name>
</gene>
<accession>A7B3L5</accession>
<name>A7B3L5_MEDG7</name>
<organism evidence="1 2">
    <name type="scientific">Mediterraneibacter gnavus (strain ATCC 29149 / DSM 114966 / JCM 6515 / VPI C7-9)</name>
    <name type="common">Ruminococcus gnavus</name>
    <dbReference type="NCBI Taxonomy" id="411470"/>
    <lineage>
        <taxon>Bacteria</taxon>
        <taxon>Bacillati</taxon>
        <taxon>Bacillota</taxon>
        <taxon>Clostridia</taxon>
        <taxon>Lachnospirales</taxon>
        <taxon>Lachnospiraceae</taxon>
        <taxon>Mediterraneibacter</taxon>
    </lineage>
</organism>
<proteinExistence type="predicted"/>
<evidence type="ECO:0000313" key="2">
    <source>
        <dbReference type="Proteomes" id="UP000004410"/>
    </source>
</evidence>
<dbReference type="PaxDb" id="411470-RUMGNA_02146"/>